<accession>A0A485M5N7</accession>
<proteinExistence type="predicted"/>
<dbReference type="AlphaFoldDB" id="A0A485M5N7"/>
<sequence length="61" mass="6947">MNTFLNFNWASGCPNLNEWFELDDSFPEHITGTYTFTDCAPGGPIPGLPEFTVTWDFIQQD</sequence>
<evidence type="ECO:0000313" key="1">
    <source>
        <dbReference type="EMBL" id="VFU17986.1"/>
    </source>
</evidence>
<dbReference type="EMBL" id="CAADRM010000142">
    <property type="protein sequence ID" value="VFU17986.1"/>
    <property type="molecule type" value="Genomic_DNA"/>
</dbReference>
<protein>
    <submittedName>
        <fullName evidence="1">Uncharacterized protein</fullName>
    </submittedName>
</protein>
<name>A0A485M5N7_9ZZZZ</name>
<organism evidence="1">
    <name type="scientific">anaerobic digester metagenome</name>
    <dbReference type="NCBI Taxonomy" id="1263854"/>
    <lineage>
        <taxon>unclassified sequences</taxon>
        <taxon>metagenomes</taxon>
        <taxon>ecological metagenomes</taxon>
    </lineage>
</organism>
<gene>
    <name evidence="1" type="ORF">SCFA_750052</name>
</gene>
<reference evidence="1" key="1">
    <citation type="submission" date="2019-03" db="EMBL/GenBank/DDBJ databases">
        <authorList>
            <person name="Hao L."/>
        </authorList>
    </citation>
    <scope>NUCLEOTIDE SEQUENCE</scope>
</reference>